<evidence type="ECO:0000313" key="1">
    <source>
        <dbReference type="EMBL" id="REH18306.1"/>
    </source>
</evidence>
<accession>A0A3E0G826</accession>
<reference evidence="1 2" key="1">
    <citation type="submission" date="2018-08" db="EMBL/GenBank/DDBJ databases">
        <title>Genomic Encyclopedia of Archaeal and Bacterial Type Strains, Phase II (KMG-II): from individual species to whole genera.</title>
        <authorList>
            <person name="Goeker M."/>
        </authorList>
    </citation>
    <scope>NUCLEOTIDE SEQUENCE [LARGE SCALE GENOMIC DNA]</scope>
    <source>
        <strain evidence="1 2">DSM 45791</strain>
    </source>
</reference>
<dbReference type="Proteomes" id="UP000256269">
    <property type="component" value="Unassembled WGS sequence"/>
</dbReference>
<keyword evidence="2" id="KW-1185">Reference proteome</keyword>
<gene>
    <name evidence="1" type="ORF">BCF44_13661</name>
</gene>
<dbReference type="EMBL" id="QUNO01000036">
    <property type="protein sequence ID" value="REH18306.1"/>
    <property type="molecule type" value="Genomic_DNA"/>
</dbReference>
<sequence>MQIIVKAARDQDLYVEWSSNVDGPTFVGTRAETAAYLASTGPTGPSDSVEDRLARADRTGTSAKSMPGEVPTGAWEDSGFVVARDDVEVGTPFGWLPRGRLGAFAHACARDDAPAAYALLDPFDVSPGQL</sequence>
<evidence type="ECO:0000313" key="2">
    <source>
        <dbReference type="Proteomes" id="UP000256269"/>
    </source>
</evidence>
<dbReference type="AlphaFoldDB" id="A0A3E0G826"/>
<organism evidence="1 2">
    <name type="scientific">Kutzneria buriramensis</name>
    <dbReference type="NCBI Taxonomy" id="1045776"/>
    <lineage>
        <taxon>Bacteria</taxon>
        <taxon>Bacillati</taxon>
        <taxon>Actinomycetota</taxon>
        <taxon>Actinomycetes</taxon>
        <taxon>Pseudonocardiales</taxon>
        <taxon>Pseudonocardiaceae</taxon>
        <taxon>Kutzneria</taxon>
    </lineage>
</organism>
<protein>
    <submittedName>
        <fullName evidence="1">Uncharacterized protein</fullName>
    </submittedName>
</protein>
<comment type="caution">
    <text evidence="1">The sequence shown here is derived from an EMBL/GenBank/DDBJ whole genome shotgun (WGS) entry which is preliminary data.</text>
</comment>
<proteinExistence type="predicted"/>
<name>A0A3E0G826_9PSEU</name>